<dbReference type="Proteomes" id="UP000008237">
    <property type="component" value="Unassembled WGS sequence"/>
</dbReference>
<dbReference type="AlphaFoldDB" id="E2C049"/>
<evidence type="ECO:0000313" key="2">
    <source>
        <dbReference type="Proteomes" id="UP000008237"/>
    </source>
</evidence>
<organism evidence="2">
    <name type="scientific">Harpegnathos saltator</name>
    <name type="common">Jerdon's jumping ant</name>
    <dbReference type="NCBI Taxonomy" id="610380"/>
    <lineage>
        <taxon>Eukaryota</taxon>
        <taxon>Metazoa</taxon>
        <taxon>Ecdysozoa</taxon>
        <taxon>Arthropoda</taxon>
        <taxon>Hexapoda</taxon>
        <taxon>Insecta</taxon>
        <taxon>Pterygota</taxon>
        <taxon>Neoptera</taxon>
        <taxon>Endopterygota</taxon>
        <taxon>Hymenoptera</taxon>
        <taxon>Apocrita</taxon>
        <taxon>Aculeata</taxon>
        <taxon>Formicoidea</taxon>
        <taxon>Formicidae</taxon>
        <taxon>Ponerinae</taxon>
        <taxon>Ponerini</taxon>
        <taxon>Harpegnathos</taxon>
    </lineage>
</organism>
<dbReference type="OrthoDB" id="7552155at2759"/>
<proteinExistence type="predicted"/>
<sequence length="175" mass="20418">DDKKELFEFLKSHNVIKRSVTCSSCGKQASFDNRQLKWKCQKRRKVKKGHKIQIVLCSFCTTIRKDTWFENANISIETACAFIGYFVTISPPRQNFLENELEMSPHTIVDWSNFIREALFSWCAENSRQIGGPNRVIEIDEAKFGKIKYHRGRIINGQLFFGGYERDSKELFVIP</sequence>
<dbReference type="EMBL" id="GL451731">
    <property type="protein sequence ID" value="EFN78681.1"/>
    <property type="molecule type" value="Genomic_DNA"/>
</dbReference>
<dbReference type="PANTHER" id="PTHR47163">
    <property type="entry name" value="DDE_TNP_IS1595 DOMAIN-CONTAINING PROTEIN"/>
    <property type="match status" value="1"/>
</dbReference>
<feature type="non-terminal residue" evidence="1">
    <location>
        <position position="1"/>
    </location>
</feature>
<gene>
    <name evidence="1" type="ORF">EAI_13454</name>
</gene>
<dbReference type="STRING" id="610380.E2C049"/>
<dbReference type="OMA" id="WFENANI"/>
<name>E2C049_HARSA</name>
<dbReference type="PANTHER" id="PTHR47163:SF2">
    <property type="entry name" value="SI:DKEY-17M8.2"/>
    <property type="match status" value="1"/>
</dbReference>
<dbReference type="InParanoid" id="E2C049"/>
<protein>
    <recommendedName>
        <fullName evidence="3">Transposase</fullName>
    </recommendedName>
</protein>
<keyword evidence="2" id="KW-1185">Reference proteome</keyword>
<evidence type="ECO:0000313" key="1">
    <source>
        <dbReference type="EMBL" id="EFN78681.1"/>
    </source>
</evidence>
<dbReference type="InterPro" id="IPR053164">
    <property type="entry name" value="IS1016-like_transposase"/>
</dbReference>
<feature type="non-terminal residue" evidence="1">
    <location>
        <position position="175"/>
    </location>
</feature>
<accession>E2C049</accession>
<evidence type="ECO:0008006" key="3">
    <source>
        <dbReference type="Google" id="ProtNLM"/>
    </source>
</evidence>
<reference evidence="1 2" key="1">
    <citation type="journal article" date="2010" name="Science">
        <title>Genomic comparison of the ants Camponotus floridanus and Harpegnathos saltator.</title>
        <authorList>
            <person name="Bonasio R."/>
            <person name="Zhang G."/>
            <person name="Ye C."/>
            <person name="Mutti N.S."/>
            <person name="Fang X."/>
            <person name="Qin N."/>
            <person name="Donahue G."/>
            <person name="Yang P."/>
            <person name="Li Q."/>
            <person name="Li C."/>
            <person name="Zhang P."/>
            <person name="Huang Z."/>
            <person name="Berger S.L."/>
            <person name="Reinberg D."/>
            <person name="Wang J."/>
            <person name="Liebig J."/>
        </authorList>
    </citation>
    <scope>NUCLEOTIDE SEQUENCE [LARGE SCALE GENOMIC DNA]</scope>
    <source>
        <strain evidence="1 2">R22 G/1</strain>
    </source>
</reference>